<accession>A0AA95C483</accession>
<organism evidence="1">
    <name type="scientific">Aeromonas phage vB_AehM_DM2</name>
    <dbReference type="NCBI Taxonomy" id="2973716"/>
    <lineage>
        <taxon>Viruses</taxon>
        <taxon>Duplodnaviria</taxon>
        <taxon>Heunggongvirae</taxon>
        <taxon>Uroviricota</taxon>
        <taxon>Caudoviricetes</taxon>
        <taxon>Pantevenvirales</taxon>
        <taxon>Straboviridae</taxon>
        <taxon>Biquartavirus</taxon>
    </lineage>
</organism>
<gene>
    <name evidence="1" type="ORF">NPHMPGLK_00033</name>
</gene>
<protein>
    <submittedName>
        <fullName evidence="1">Uncharacterized protein</fullName>
    </submittedName>
</protein>
<sequence length="75" mass="8844">MKVRFKSKISRGEFIAIRPANKVIAEFLGMNWWPSENRLNDGTIEIVDPNKNCIEVEGFYIMIFMSERKFFEIVV</sequence>
<dbReference type="EMBL" id="OP380605">
    <property type="protein sequence ID" value="UYD60368.1"/>
    <property type="molecule type" value="Genomic_DNA"/>
</dbReference>
<evidence type="ECO:0000313" key="1">
    <source>
        <dbReference type="EMBL" id="UYD60368.1"/>
    </source>
</evidence>
<reference evidence="1" key="1">
    <citation type="submission" date="2022-09" db="EMBL/GenBank/DDBJ databases">
        <title>On Diversity and Genetic Richness: Insights on Aeromonad Phage Diversity through Physicochemical and Molecular Analysis.</title>
        <authorList>
            <person name="Papa D.M."/>
            <person name="Rousseau G."/>
            <person name="Tremblay D."/>
            <person name="Labrie S."/>
            <person name="Gutierrez T.A."/>
            <person name="Ramos J.D."/>
            <person name="Moineau S."/>
        </authorList>
    </citation>
    <scope>NUCLEOTIDE SEQUENCE</scope>
</reference>
<name>A0AA95C483_9CAUD</name>
<proteinExistence type="predicted"/>